<protein>
    <submittedName>
        <fullName evidence="4">Modification methylase MjaV</fullName>
        <ecNumber evidence="4">2.1.1.113</ecNumber>
    </submittedName>
</protein>
<dbReference type="GO" id="GO:0032259">
    <property type="term" value="P:methylation"/>
    <property type="evidence" value="ECO:0007669"/>
    <property type="project" value="UniProtKB-KW"/>
</dbReference>
<accession>A0A150IHA0</accession>
<keyword evidence="1 4" id="KW-0489">Methyltransferase</keyword>
<name>A0A150IHA0_9EURY</name>
<evidence type="ECO:0000313" key="4">
    <source>
        <dbReference type="EMBL" id="KYC44370.1"/>
    </source>
</evidence>
<dbReference type="GO" id="GO:0005737">
    <property type="term" value="C:cytoplasm"/>
    <property type="evidence" value="ECO:0007669"/>
    <property type="project" value="TreeGrafter"/>
</dbReference>
<dbReference type="SUPFAM" id="SSF53335">
    <property type="entry name" value="S-adenosyl-L-methionine-dependent methyltransferases"/>
    <property type="match status" value="1"/>
</dbReference>
<dbReference type="InterPro" id="IPR002941">
    <property type="entry name" value="DNA_methylase_N4/N6"/>
</dbReference>
<dbReference type="PANTHER" id="PTHR13370">
    <property type="entry name" value="RNA METHYLASE-RELATED"/>
    <property type="match status" value="1"/>
</dbReference>
<proteinExistence type="predicted"/>
<evidence type="ECO:0000256" key="2">
    <source>
        <dbReference type="ARBA" id="ARBA00022679"/>
    </source>
</evidence>
<gene>
    <name evidence="4" type="primary">mjaVM_2</name>
    <name evidence="4" type="ORF">APG10_01769</name>
</gene>
<dbReference type="InterPro" id="IPR029063">
    <property type="entry name" value="SAM-dependent_MTases_sf"/>
</dbReference>
<evidence type="ECO:0000259" key="3">
    <source>
        <dbReference type="Pfam" id="PF01555"/>
    </source>
</evidence>
<dbReference type="InterPro" id="IPR001091">
    <property type="entry name" value="RM_Methyltransferase"/>
</dbReference>
<dbReference type="GO" id="GO:0008170">
    <property type="term" value="F:N-methyltransferase activity"/>
    <property type="evidence" value="ECO:0007669"/>
    <property type="project" value="InterPro"/>
</dbReference>
<dbReference type="Pfam" id="PF01555">
    <property type="entry name" value="N6_N4_Mtase"/>
    <property type="match status" value="1"/>
</dbReference>
<comment type="caution">
    <text evidence="4">The sequence shown here is derived from an EMBL/GenBank/DDBJ whole genome shotgun (WGS) entry which is preliminary data.</text>
</comment>
<dbReference type="EMBL" id="LNGE01000072">
    <property type="protein sequence ID" value="KYC44370.1"/>
    <property type="molecule type" value="Genomic_DNA"/>
</dbReference>
<dbReference type="PATRIC" id="fig|1706436.3.peg.1788"/>
<dbReference type="Gene3D" id="3.40.50.150">
    <property type="entry name" value="Vaccinia Virus protein VP39"/>
    <property type="match status" value="1"/>
</dbReference>
<dbReference type="Proteomes" id="UP000092401">
    <property type="component" value="Unassembled WGS sequence"/>
</dbReference>
<keyword evidence="2 4" id="KW-0808">Transferase</keyword>
<feature type="domain" description="DNA methylase N-4/N-6" evidence="3">
    <location>
        <begin position="5"/>
        <end position="50"/>
    </location>
</feature>
<dbReference type="EC" id="2.1.1.113" evidence="4"/>
<evidence type="ECO:0000313" key="5">
    <source>
        <dbReference type="Proteomes" id="UP000092401"/>
    </source>
</evidence>
<reference evidence="4 5" key="1">
    <citation type="journal article" date="2016" name="ISME J.">
        <title>Chasing the elusive Euryarchaeota class WSA2: genomes reveal a uniquely fastidious methyl-reducing methanogen.</title>
        <authorList>
            <person name="Nobu M.K."/>
            <person name="Narihiro T."/>
            <person name="Kuroda K."/>
            <person name="Mei R."/>
            <person name="Liu W.T."/>
        </authorList>
    </citation>
    <scope>NUCLEOTIDE SEQUENCE [LARGE SCALE GENOMIC DNA]</scope>
    <source>
        <strain evidence="4">B03fssc0709_Meth_Bin005</strain>
    </source>
</reference>
<dbReference type="AlphaFoldDB" id="A0A150IHA0"/>
<dbReference type="PRINTS" id="PR00508">
    <property type="entry name" value="S21N4MTFRASE"/>
</dbReference>
<evidence type="ECO:0000256" key="1">
    <source>
        <dbReference type="ARBA" id="ARBA00022603"/>
    </source>
</evidence>
<organism evidence="4 5">
    <name type="scientific">Candidatus Methanofastidiosum methylothiophilum</name>
    <dbReference type="NCBI Taxonomy" id="1705564"/>
    <lineage>
        <taxon>Archaea</taxon>
        <taxon>Methanobacteriati</taxon>
        <taxon>Methanobacteriota</taxon>
        <taxon>Stenosarchaea group</taxon>
        <taxon>Candidatus Methanofastidiosia</taxon>
        <taxon>Candidatus Methanofastidiosales</taxon>
        <taxon>Candidatus Methanofastidiosaceae</taxon>
        <taxon>Candidatus Methanofastidiosum</taxon>
    </lineage>
</organism>
<dbReference type="PANTHER" id="PTHR13370:SF3">
    <property type="entry name" value="TRNA (GUANINE(10)-N2)-METHYLTRANSFERASE HOMOLOG"/>
    <property type="match status" value="1"/>
</dbReference>
<sequence length="58" mass="6238">MKIPIEAGCPEGGIVLDPFMGSGTTAVVAKEMGRNYIGIELNSEYVEIATSRIGKYLF</sequence>
<dbReference type="GO" id="GO:0015667">
    <property type="term" value="F:site-specific DNA-methyltransferase (cytosine-N4-specific) activity"/>
    <property type="evidence" value="ECO:0007669"/>
    <property type="project" value="UniProtKB-EC"/>
</dbReference>
<dbReference type="GO" id="GO:0003677">
    <property type="term" value="F:DNA binding"/>
    <property type="evidence" value="ECO:0007669"/>
    <property type="project" value="InterPro"/>
</dbReference>